<dbReference type="GO" id="GO:0046872">
    <property type="term" value="F:metal ion binding"/>
    <property type="evidence" value="ECO:0007669"/>
    <property type="project" value="UniProtKB-KW"/>
</dbReference>
<dbReference type="PANTHER" id="PTHR46983">
    <property type="entry name" value="CYSTEINE AND HISTIDINE-RICH DOMAIN-CONTAINING PROTEIN 1"/>
    <property type="match status" value="1"/>
</dbReference>
<feature type="region of interest" description="Disordered" evidence="4">
    <location>
        <begin position="245"/>
        <end position="269"/>
    </location>
</feature>
<dbReference type="InterPro" id="IPR007051">
    <property type="entry name" value="CHORD_dom"/>
</dbReference>
<proteinExistence type="predicted"/>
<accession>V5D8W5</accession>
<dbReference type="PROSITE" id="PS51401">
    <property type="entry name" value="CHORD"/>
    <property type="match status" value="2"/>
</dbReference>
<evidence type="ECO:0000256" key="5">
    <source>
        <dbReference type="SAM" id="SignalP"/>
    </source>
</evidence>
<dbReference type="Gene3D" id="4.10.1130.20">
    <property type="match status" value="2"/>
</dbReference>
<dbReference type="AlphaFoldDB" id="V5D8W5"/>
<dbReference type="Proteomes" id="UP000017861">
    <property type="component" value="Unassembled WGS sequence"/>
</dbReference>
<dbReference type="EMBL" id="AYLP01000107">
    <property type="protein sequence ID" value="ESS63916.1"/>
    <property type="molecule type" value="Genomic_DNA"/>
</dbReference>
<keyword evidence="1" id="KW-0479">Metal-binding</keyword>
<evidence type="ECO:0000256" key="3">
    <source>
        <dbReference type="ARBA" id="ARBA00022833"/>
    </source>
</evidence>
<feature type="domain" description="CHORD" evidence="6">
    <location>
        <begin position="156"/>
        <end position="216"/>
    </location>
</feature>
<dbReference type="VEuPathDB" id="TriTrypDB:TCDM_08142"/>
<comment type="caution">
    <text evidence="7">The sequence shown here is derived from an EMBL/GenBank/DDBJ whole genome shotgun (WGS) entry which is preliminary data.</text>
</comment>
<gene>
    <name evidence="7" type="ORF">TCDM_08142</name>
</gene>
<keyword evidence="3" id="KW-0862">Zinc</keyword>
<feature type="chain" id="PRO_5004731954" description="CHORD domain-containing protein" evidence="5">
    <location>
        <begin position="21"/>
        <end position="344"/>
    </location>
</feature>
<dbReference type="PANTHER" id="PTHR46983:SF3">
    <property type="entry name" value="CHPADIPLOID STATE MAINTENANCE PROTEIN CHPA"/>
    <property type="match status" value="1"/>
</dbReference>
<feature type="signal peptide" evidence="5">
    <location>
        <begin position="1"/>
        <end position="20"/>
    </location>
</feature>
<reference evidence="7 8" key="1">
    <citation type="journal article" date="2014" name="Genome Announc.">
        <title>Trypanosoma cruzi Clone Dm28c Draft Genome Sequence.</title>
        <authorList>
            <person name="Grisard E.C."/>
            <person name="Teixeira S.M."/>
            <person name="de Almeida L.G."/>
            <person name="Stoco P.H."/>
            <person name="Gerber A.L."/>
            <person name="Talavera-Lopez C."/>
            <person name="Lima O.C."/>
            <person name="Andersson B."/>
            <person name="de Vasconcelos A.T."/>
        </authorList>
    </citation>
    <scope>NUCLEOTIDE SEQUENCE [LARGE SCALE GENOMIC DNA]</scope>
    <source>
        <strain evidence="7 8">Dm28c</strain>
    </source>
</reference>
<evidence type="ECO:0000256" key="2">
    <source>
        <dbReference type="ARBA" id="ARBA00022737"/>
    </source>
</evidence>
<dbReference type="OrthoDB" id="10261079at2759"/>
<evidence type="ECO:0000313" key="7">
    <source>
        <dbReference type="EMBL" id="ESS63916.1"/>
    </source>
</evidence>
<organism evidence="7 8">
    <name type="scientific">Trypanosoma cruzi Dm28c</name>
    <dbReference type="NCBI Taxonomy" id="1416333"/>
    <lineage>
        <taxon>Eukaryota</taxon>
        <taxon>Discoba</taxon>
        <taxon>Euglenozoa</taxon>
        <taxon>Kinetoplastea</taxon>
        <taxon>Metakinetoplastina</taxon>
        <taxon>Trypanosomatida</taxon>
        <taxon>Trypanosomatidae</taxon>
        <taxon>Trypanosoma</taxon>
        <taxon>Schizotrypanum</taxon>
    </lineage>
</organism>
<keyword evidence="2" id="KW-0677">Repeat</keyword>
<feature type="domain" description="CHORD" evidence="6">
    <location>
        <begin position="282"/>
        <end position="342"/>
    </location>
</feature>
<evidence type="ECO:0000313" key="8">
    <source>
        <dbReference type="Proteomes" id="UP000017861"/>
    </source>
</evidence>
<dbReference type="Pfam" id="PF04968">
    <property type="entry name" value="CHORD"/>
    <property type="match status" value="2"/>
</dbReference>
<dbReference type="InterPro" id="IPR039790">
    <property type="entry name" value="CHRD1"/>
</dbReference>
<name>V5D8W5_TRYCR</name>
<feature type="compositionally biased region" description="Basic and acidic residues" evidence="4">
    <location>
        <begin position="257"/>
        <end position="269"/>
    </location>
</feature>
<keyword evidence="5" id="KW-0732">Signal</keyword>
<evidence type="ECO:0000256" key="1">
    <source>
        <dbReference type="ARBA" id="ARBA00022723"/>
    </source>
</evidence>
<evidence type="ECO:0000259" key="6">
    <source>
        <dbReference type="PROSITE" id="PS51401"/>
    </source>
</evidence>
<evidence type="ECO:0000256" key="4">
    <source>
        <dbReference type="SAM" id="MobiDB-lite"/>
    </source>
</evidence>
<protein>
    <recommendedName>
        <fullName evidence="6">CHORD domain-containing protein</fullName>
    </recommendedName>
</protein>
<sequence>MCFPCTFLSFFLYYMHLSFSLTCAHTFLPHFVGCPLRLTKATTTLDMKVYFIYEGKDVNGCVVNDSLTEVFKVKVDIPASWLNGPCEKLRCFITSTYNKKHPNSPLVAEELSLWCGNVELKPSDVVETRIHEYNDVHIRHLAKSVLHEQKPFSVLCTNFGCGEFFLQAENHESACHYHAEPPVFHDIEKYWRCCPTQRARDWDDFKAIPPCCVGPHSTEKRPVSFVSPPPSNTPLSVEQVQALTHKDESTAASRTTGPREFEGAAEARRQPPQEIVDGKARCRNYGCQKEFVVSENHPTACRHHTGGPVFWDTYKYWKCCPDKKRYEFDDFVKIPGCTQGPHQL</sequence>